<feature type="transmembrane region" description="Helical" evidence="1">
    <location>
        <begin position="33"/>
        <end position="50"/>
    </location>
</feature>
<keyword evidence="3" id="KW-1185">Reference proteome</keyword>
<organism evidence="2 3">
    <name type="scientific">Aeromicrobium chenweiae</name>
    <dbReference type="NCBI Taxonomy" id="2079793"/>
    <lineage>
        <taxon>Bacteria</taxon>
        <taxon>Bacillati</taxon>
        <taxon>Actinomycetota</taxon>
        <taxon>Actinomycetes</taxon>
        <taxon>Propionibacteriales</taxon>
        <taxon>Nocardioidaceae</taxon>
        <taxon>Aeromicrobium</taxon>
    </lineage>
</organism>
<dbReference type="Proteomes" id="UP000244384">
    <property type="component" value="Chromosome"/>
</dbReference>
<keyword evidence="1" id="KW-0472">Membrane</keyword>
<dbReference type="AlphaFoldDB" id="A0A2S0WL99"/>
<keyword evidence="1" id="KW-0812">Transmembrane</keyword>
<sequence length="71" mass="8152">MRTALRWLGGLFIVYLLLKAAWRLTAAVGQRDWAEAVVSVLGLLFVLWIFDTFRPRGRTWASQLCSSRPSR</sequence>
<dbReference type="EMBL" id="CP026952">
    <property type="protein sequence ID" value="AWB92123.1"/>
    <property type="molecule type" value="Genomic_DNA"/>
</dbReference>
<accession>A0A2S0WL99</accession>
<evidence type="ECO:0000313" key="2">
    <source>
        <dbReference type="EMBL" id="AWB92123.1"/>
    </source>
</evidence>
<proteinExistence type="predicted"/>
<protein>
    <submittedName>
        <fullName evidence="2">Uncharacterized protein</fullName>
    </submittedName>
</protein>
<keyword evidence="1" id="KW-1133">Transmembrane helix</keyword>
<name>A0A2S0WL99_9ACTN</name>
<dbReference type="KEGG" id="aez:C3E78_07885"/>
<evidence type="ECO:0000256" key="1">
    <source>
        <dbReference type="SAM" id="Phobius"/>
    </source>
</evidence>
<evidence type="ECO:0000313" key="3">
    <source>
        <dbReference type="Proteomes" id="UP000244384"/>
    </source>
</evidence>
<gene>
    <name evidence="2" type="ORF">C3E78_07885</name>
</gene>
<reference evidence="3" key="1">
    <citation type="submission" date="2018-01" db="EMBL/GenBank/DDBJ databases">
        <authorList>
            <person name="Li J."/>
        </authorList>
    </citation>
    <scope>NUCLEOTIDE SEQUENCE [LARGE SCALE GENOMIC DNA]</scope>
    <source>
        <strain evidence="3">592</strain>
    </source>
</reference>